<evidence type="ECO:0000256" key="9">
    <source>
        <dbReference type="ARBA" id="ARBA00022605"/>
    </source>
</evidence>
<evidence type="ECO:0000256" key="4">
    <source>
        <dbReference type="ARBA" id="ARBA00005169"/>
    </source>
</evidence>
<dbReference type="HAMAP" id="MF_01020">
    <property type="entry name" value="HisE"/>
    <property type="match status" value="1"/>
</dbReference>
<comment type="catalytic activity">
    <reaction evidence="1 15">
        <text>1-(5-phospho-beta-D-ribosyl)-5'-AMP + H2O = 1-(5-phospho-beta-D-ribosyl)-5-[(5-phospho-beta-D-ribosylamino)methylideneamino]imidazole-4-carboxamide</text>
        <dbReference type="Rhea" id="RHEA:20049"/>
        <dbReference type="ChEBI" id="CHEBI:15377"/>
        <dbReference type="ChEBI" id="CHEBI:58435"/>
        <dbReference type="ChEBI" id="CHEBI:59457"/>
        <dbReference type="EC" id="3.5.4.19"/>
    </reaction>
</comment>
<dbReference type="SUPFAM" id="SSF101386">
    <property type="entry name" value="all-alpha NTP pyrophosphatases"/>
    <property type="match status" value="1"/>
</dbReference>
<dbReference type="Proteomes" id="UP000184268">
    <property type="component" value="Unassembled WGS sequence"/>
</dbReference>
<keyword evidence="14 15" id="KW-0511">Multifunctional enzyme</keyword>
<dbReference type="NCBIfam" id="NF000768">
    <property type="entry name" value="PRK00051.1"/>
    <property type="match status" value="1"/>
</dbReference>
<dbReference type="CDD" id="cd11534">
    <property type="entry name" value="NTP-PPase_HisIE_like"/>
    <property type="match status" value="1"/>
</dbReference>
<evidence type="ECO:0000256" key="13">
    <source>
        <dbReference type="ARBA" id="ARBA00023102"/>
    </source>
</evidence>
<evidence type="ECO:0000256" key="1">
    <source>
        <dbReference type="ARBA" id="ARBA00000024"/>
    </source>
</evidence>
<dbReference type="EMBL" id="FQXG01000001">
    <property type="protein sequence ID" value="SHG80746.1"/>
    <property type="molecule type" value="Genomic_DNA"/>
</dbReference>
<evidence type="ECO:0000256" key="15">
    <source>
        <dbReference type="HAMAP-Rule" id="MF_01019"/>
    </source>
</evidence>
<keyword evidence="11 15" id="KW-0378">Hydrolase</keyword>
<dbReference type="Pfam" id="PF01502">
    <property type="entry name" value="PRA-CH"/>
    <property type="match status" value="1"/>
</dbReference>
<feature type="region of interest" description="Phosphoribosyl-ATP pyrophosphohydrolase" evidence="15">
    <location>
        <begin position="118"/>
        <end position="206"/>
    </location>
</feature>
<dbReference type="SUPFAM" id="SSF141734">
    <property type="entry name" value="HisI-like"/>
    <property type="match status" value="1"/>
</dbReference>
<dbReference type="EC" id="3.6.1.31" evidence="15"/>
<evidence type="ECO:0000256" key="11">
    <source>
        <dbReference type="ARBA" id="ARBA00022801"/>
    </source>
</evidence>
<organism evidence="17 18">
    <name type="scientific">Ferrimonas marina</name>
    <dbReference type="NCBI Taxonomy" id="299255"/>
    <lineage>
        <taxon>Bacteria</taxon>
        <taxon>Pseudomonadati</taxon>
        <taxon>Pseudomonadota</taxon>
        <taxon>Gammaproteobacteria</taxon>
        <taxon>Alteromonadales</taxon>
        <taxon>Ferrimonadaceae</taxon>
        <taxon>Ferrimonas</taxon>
    </lineage>
</organism>
<dbReference type="UniPathway" id="UPA00031">
    <property type="reaction ID" value="UER00007"/>
</dbReference>
<dbReference type="Gene3D" id="3.10.20.810">
    <property type="entry name" value="Phosphoribosyl-AMP cyclohydrolase"/>
    <property type="match status" value="1"/>
</dbReference>
<dbReference type="GO" id="GO:0004636">
    <property type="term" value="F:phosphoribosyl-ATP diphosphatase activity"/>
    <property type="evidence" value="ECO:0007669"/>
    <property type="project" value="UniProtKB-UniRule"/>
</dbReference>
<dbReference type="Gene3D" id="1.10.287.1080">
    <property type="entry name" value="MazG-like"/>
    <property type="match status" value="1"/>
</dbReference>
<feature type="domain" description="Phosphoribosyl-AMP cyclohydrolase" evidence="16">
    <location>
        <begin position="37"/>
        <end position="109"/>
    </location>
</feature>
<dbReference type="InterPro" id="IPR038019">
    <property type="entry name" value="PRib_AMP_CycHydrolase_sf"/>
</dbReference>
<dbReference type="NCBIfam" id="TIGR03188">
    <property type="entry name" value="histidine_hisI"/>
    <property type="match status" value="1"/>
</dbReference>
<evidence type="ECO:0000256" key="8">
    <source>
        <dbReference type="ARBA" id="ARBA00022490"/>
    </source>
</evidence>
<dbReference type="GO" id="GO:0005524">
    <property type="term" value="F:ATP binding"/>
    <property type="evidence" value="ECO:0007669"/>
    <property type="project" value="UniProtKB-KW"/>
</dbReference>
<keyword evidence="13 15" id="KW-0368">Histidine biosynthesis</keyword>
<sequence>MSNPNSMEFDVQRIDWAKMDNLVPTVVQHHHSGRVLMVGYMNDAALSKTLETGQVTFFSRSKQRLWTKGESSGNVLKLITLGNDCDGDAILVQADPIGPTCHLGVESCFDDSANQPFLAKLAAVVAARRDAPADSSYTASLLKGNPRRVAQKVGEEGVEVALAAATNDRENLIDEAADLLYHLTVLLEQQQVPMNEVVAKLAERHK</sequence>
<keyword evidence="9 15" id="KW-0028">Amino-acid biosynthesis</keyword>
<reference evidence="17 18" key="1">
    <citation type="submission" date="2016-11" db="EMBL/GenBank/DDBJ databases">
        <authorList>
            <person name="Jaros S."/>
            <person name="Januszkiewicz K."/>
            <person name="Wedrychowicz H."/>
        </authorList>
    </citation>
    <scope>NUCLEOTIDE SEQUENCE [LARGE SCALE GENOMIC DNA]</scope>
    <source>
        <strain evidence="17 18">DSM 16917</strain>
    </source>
</reference>
<evidence type="ECO:0000313" key="18">
    <source>
        <dbReference type="Proteomes" id="UP000184268"/>
    </source>
</evidence>
<dbReference type="InterPro" id="IPR008179">
    <property type="entry name" value="HisE"/>
</dbReference>
<dbReference type="InterPro" id="IPR023019">
    <property type="entry name" value="His_synth_HisIE"/>
</dbReference>
<evidence type="ECO:0000259" key="16">
    <source>
        <dbReference type="Pfam" id="PF01502"/>
    </source>
</evidence>
<dbReference type="OrthoDB" id="9795769at2"/>
<dbReference type="InterPro" id="IPR002496">
    <property type="entry name" value="PRib_AMP_CycHydrolase_dom"/>
</dbReference>
<comment type="pathway">
    <text evidence="5 15">Amino-acid biosynthesis; L-histidine biosynthesis; L-histidine from 5-phospho-alpha-D-ribose 1-diphosphate: step 2/9.</text>
</comment>
<evidence type="ECO:0000256" key="10">
    <source>
        <dbReference type="ARBA" id="ARBA00022741"/>
    </source>
</evidence>
<name>A0A1M5MTZ9_9GAMM</name>
<dbReference type="FunFam" id="3.10.20.810:FF:000001">
    <property type="entry name" value="Histidine biosynthesis bifunctional protein HisIE"/>
    <property type="match status" value="1"/>
</dbReference>
<keyword evidence="12 15" id="KW-0067">ATP-binding</keyword>
<protein>
    <recommendedName>
        <fullName evidence="15">Histidine biosynthesis bifunctional protein HisIE</fullName>
    </recommendedName>
    <domain>
        <recommendedName>
            <fullName evidence="15">Phosphoribosyl-AMP cyclohydrolase</fullName>
            <shortName evidence="15">PRA-CH</shortName>
            <ecNumber evidence="15">3.5.4.19</ecNumber>
        </recommendedName>
    </domain>
    <domain>
        <recommendedName>
            <fullName evidence="15">Phosphoribosyl-ATP pyrophosphatase</fullName>
            <shortName evidence="15">PRA-PH</shortName>
            <ecNumber evidence="15">3.6.1.31</ecNumber>
        </recommendedName>
    </domain>
</protein>
<dbReference type="AlphaFoldDB" id="A0A1M5MTZ9"/>
<dbReference type="GO" id="GO:0005737">
    <property type="term" value="C:cytoplasm"/>
    <property type="evidence" value="ECO:0007669"/>
    <property type="project" value="UniProtKB-SubCell"/>
</dbReference>
<evidence type="ECO:0000313" key="17">
    <source>
        <dbReference type="EMBL" id="SHG80746.1"/>
    </source>
</evidence>
<keyword evidence="8 15" id="KW-0963">Cytoplasm</keyword>
<evidence type="ECO:0000256" key="3">
    <source>
        <dbReference type="ARBA" id="ARBA00004496"/>
    </source>
</evidence>
<evidence type="ECO:0000256" key="2">
    <source>
        <dbReference type="ARBA" id="ARBA00001460"/>
    </source>
</evidence>
<dbReference type="HAMAP" id="MF_01019">
    <property type="entry name" value="HisIE"/>
    <property type="match status" value="1"/>
</dbReference>
<dbReference type="PANTHER" id="PTHR42945">
    <property type="entry name" value="HISTIDINE BIOSYNTHESIS BIFUNCTIONAL PROTEIN"/>
    <property type="match status" value="1"/>
</dbReference>
<comment type="pathway">
    <text evidence="4 15">Amino-acid biosynthesis; L-histidine biosynthesis; L-histidine from 5-phospho-alpha-D-ribose 1-diphosphate: step 3/9.</text>
</comment>
<dbReference type="NCBIfam" id="NF002747">
    <property type="entry name" value="PRK02759.1"/>
    <property type="match status" value="1"/>
</dbReference>
<evidence type="ECO:0000256" key="5">
    <source>
        <dbReference type="ARBA" id="ARBA00005204"/>
    </source>
</evidence>
<dbReference type="EC" id="3.5.4.19" evidence="15"/>
<comment type="similarity">
    <text evidence="7 15">In the N-terminal section; belongs to the PRA-CH family.</text>
</comment>
<keyword evidence="10 15" id="KW-0547">Nucleotide-binding</keyword>
<feature type="region of interest" description="Phosphoribosyl-AMP cyclohydrolase" evidence="15">
    <location>
        <begin position="1"/>
        <end position="117"/>
    </location>
</feature>
<evidence type="ECO:0000256" key="6">
    <source>
        <dbReference type="ARBA" id="ARBA00007731"/>
    </source>
</evidence>
<dbReference type="RefSeq" id="WP_067654190.1">
    <property type="nucleotide sequence ID" value="NZ_FQXG01000001.1"/>
</dbReference>
<dbReference type="PANTHER" id="PTHR42945:SF9">
    <property type="entry name" value="HISTIDINE BIOSYNTHESIS BIFUNCTIONAL PROTEIN HISIE"/>
    <property type="match status" value="1"/>
</dbReference>
<proteinExistence type="inferred from homology"/>
<evidence type="ECO:0000256" key="14">
    <source>
        <dbReference type="ARBA" id="ARBA00023268"/>
    </source>
</evidence>
<dbReference type="STRING" id="299255.SAMN02745129_0778"/>
<accession>A0A1M5MTZ9</accession>
<evidence type="ECO:0000256" key="7">
    <source>
        <dbReference type="ARBA" id="ARBA00008299"/>
    </source>
</evidence>
<keyword evidence="18" id="KW-1185">Reference proteome</keyword>
<dbReference type="GO" id="GO:0000105">
    <property type="term" value="P:L-histidine biosynthetic process"/>
    <property type="evidence" value="ECO:0007669"/>
    <property type="project" value="UniProtKB-UniRule"/>
</dbReference>
<dbReference type="GO" id="GO:0004635">
    <property type="term" value="F:phosphoribosyl-AMP cyclohydrolase activity"/>
    <property type="evidence" value="ECO:0007669"/>
    <property type="project" value="UniProtKB-UniRule"/>
</dbReference>
<comment type="similarity">
    <text evidence="6 15">In the C-terminal section; belongs to the PRA-PH family.</text>
</comment>
<gene>
    <name evidence="15" type="primary">hisI</name>
    <name evidence="15" type="synonym">hisIE</name>
    <name evidence="17" type="ORF">SAMN02745129_0778</name>
</gene>
<dbReference type="Pfam" id="PF01503">
    <property type="entry name" value="PRA-PH"/>
    <property type="match status" value="1"/>
</dbReference>
<comment type="catalytic activity">
    <reaction evidence="2 15">
        <text>1-(5-phospho-beta-D-ribosyl)-ATP + H2O = 1-(5-phospho-beta-D-ribosyl)-5'-AMP + diphosphate + H(+)</text>
        <dbReference type="Rhea" id="RHEA:22828"/>
        <dbReference type="ChEBI" id="CHEBI:15377"/>
        <dbReference type="ChEBI" id="CHEBI:15378"/>
        <dbReference type="ChEBI" id="CHEBI:33019"/>
        <dbReference type="ChEBI" id="CHEBI:59457"/>
        <dbReference type="ChEBI" id="CHEBI:73183"/>
        <dbReference type="EC" id="3.6.1.31"/>
    </reaction>
</comment>
<evidence type="ECO:0000256" key="12">
    <source>
        <dbReference type="ARBA" id="ARBA00022840"/>
    </source>
</evidence>
<dbReference type="InterPro" id="IPR021130">
    <property type="entry name" value="PRib-ATP_PPHydrolase-like"/>
</dbReference>
<comment type="subcellular location">
    <subcellularLocation>
        <location evidence="3 15">Cytoplasm</location>
    </subcellularLocation>
</comment>